<keyword evidence="2" id="KW-1185">Reference proteome</keyword>
<reference evidence="1 2" key="1">
    <citation type="submission" date="2013-09" db="EMBL/GenBank/DDBJ databases">
        <title>Whole genome sequencing of Halarchaeum acidiphilum strain MH1-52-1.</title>
        <authorList>
            <person name="Shimane Y."/>
            <person name="Minegishi H."/>
            <person name="Nishi S."/>
            <person name="Echigo A."/>
            <person name="Shuto A."/>
            <person name="Konishi M."/>
            <person name="Ito T."/>
            <person name="Ohkuma M."/>
            <person name="Ohta Y."/>
            <person name="Nagano Y."/>
            <person name="Tsubouchi T."/>
            <person name="Mori K."/>
            <person name="Usui K."/>
            <person name="Kamekura M."/>
            <person name="Usami R."/>
            <person name="Takaki Y."/>
            <person name="Hatada Y."/>
        </authorList>
    </citation>
    <scope>NUCLEOTIDE SEQUENCE [LARGE SCALE GENOMIC DNA]</scope>
    <source>
        <strain evidence="1 2">JCM 16109</strain>
    </source>
</reference>
<evidence type="ECO:0000313" key="1">
    <source>
        <dbReference type="EMBL" id="GAD51340.1"/>
    </source>
</evidence>
<proteinExistence type="predicted"/>
<comment type="caution">
    <text evidence="1">The sequence shown here is derived from an EMBL/GenBank/DDBJ whole genome shotgun (WGS) entry which is preliminary data.</text>
</comment>
<evidence type="ECO:0000313" key="2">
    <source>
        <dbReference type="Proteomes" id="UP000016986"/>
    </source>
</evidence>
<sequence length="49" mass="5458">MPTLACPNCDRGIARDELRARTVPQPSGFGTNYRCPFCRGNFENVAELL</sequence>
<dbReference type="AlphaFoldDB" id="U2YQV9"/>
<dbReference type="EMBL" id="BATA01000001">
    <property type="protein sequence ID" value="GAD51340.1"/>
    <property type="molecule type" value="Genomic_DNA"/>
</dbReference>
<gene>
    <name evidence="1" type="ORF">MBEHAL_0100</name>
</gene>
<dbReference type="RefSeq" id="WP_020221872.1">
    <property type="nucleotide sequence ID" value="NZ_BANO01000116.1"/>
</dbReference>
<name>U2YQV9_9EURY</name>
<dbReference type="Proteomes" id="UP000016986">
    <property type="component" value="Unassembled WGS sequence"/>
</dbReference>
<evidence type="ECO:0008006" key="3">
    <source>
        <dbReference type="Google" id="ProtNLM"/>
    </source>
</evidence>
<organism evidence="1 2">
    <name type="scientific">Halarchaeum acidiphilum MH1-52-1</name>
    <dbReference type="NCBI Taxonomy" id="1261545"/>
    <lineage>
        <taxon>Archaea</taxon>
        <taxon>Methanobacteriati</taxon>
        <taxon>Methanobacteriota</taxon>
        <taxon>Stenosarchaea group</taxon>
        <taxon>Halobacteria</taxon>
        <taxon>Halobacteriales</taxon>
        <taxon>Halobacteriaceae</taxon>
    </lineage>
</organism>
<dbReference type="eggNOG" id="arCOG09319">
    <property type="taxonomic scope" value="Archaea"/>
</dbReference>
<accession>U2YQV9</accession>
<dbReference type="OrthoDB" id="7926at2157"/>
<protein>
    <recommendedName>
        <fullName evidence="3">Small CPxCG-related zinc finger protein</fullName>
    </recommendedName>
</protein>